<evidence type="ECO:0000259" key="1">
    <source>
        <dbReference type="PROSITE" id="PS50943"/>
    </source>
</evidence>
<dbReference type="Proteomes" id="UP001165667">
    <property type="component" value="Unassembled WGS sequence"/>
</dbReference>
<reference evidence="2" key="1">
    <citation type="submission" date="2022-05" db="EMBL/GenBank/DDBJ databases">
        <authorList>
            <person name="Pankratov T."/>
        </authorList>
    </citation>
    <scope>NUCLEOTIDE SEQUENCE</scope>
    <source>
        <strain evidence="2">BP6-180914</strain>
    </source>
</reference>
<dbReference type="SUPFAM" id="SSF47413">
    <property type="entry name" value="lambda repressor-like DNA-binding domains"/>
    <property type="match status" value="1"/>
</dbReference>
<evidence type="ECO:0000313" key="2">
    <source>
        <dbReference type="EMBL" id="MCW6512618.1"/>
    </source>
</evidence>
<dbReference type="InterPro" id="IPR010982">
    <property type="entry name" value="Lambda_DNA-bd_dom_sf"/>
</dbReference>
<accession>A0AA42CMJ8</accession>
<sequence>MSVMQTIHERIKWARQAQGFKTASEAARAFGWTVSTYLGYENGDREPGKEMLQNISKAFGVGLHFLIMGEGVVKSGTDLNTGLVVGEIGDRGEIIPRSLVPEGAYEAQSKLPFADDAIWLRVSTETLRPRYDHGDLIGCLRVGQAADDFSDGAEYALRLSTGQKLVRSVFRGRSRNSFVLISHNQPPILGANITWASEVVSVIRAANWTQQAHDPEEQARRRALMAQAAATGLFETAP</sequence>
<gene>
    <name evidence="2" type="ORF">M8523_32435</name>
</gene>
<dbReference type="InterPro" id="IPR001387">
    <property type="entry name" value="Cro/C1-type_HTH"/>
</dbReference>
<dbReference type="Pfam" id="PF01381">
    <property type="entry name" value="HTH_3"/>
    <property type="match status" value="1"/>
</dbReference>
<dbReference type="SMART" id="SM00530">
    <property type="entry name" value="HTH_XRE"/>
    <property type="match status" value="1"/>
</dbReference>
<dbReference type="GO" id="GO:0003677">
    <property type="term" value="F:DNA binding"/>
    <property type="evidence" value="ECO:0007669"/>
    <property type="project" value="InterPro"/>
</dbReference>
<dbReference type="EMBL" id="JAMOIM010000057">
    <property type="protein sequence ID" value="MCW6512618.1"/>
    <property type="molecule type" value="Genomic_DNA"/>
</dbReference>
<dbReference type="RefSeq" id="WP_282588995.1">
    <property type="nucleotide sequence ID" value="NZ_JAMOIM010000057.1"/>
</dbReference>
<keyword evidence="3" id="KW-1185">Reference proteome</keyword>
<dbReference type="PROSITE" id="PS50943">
    <property type="entry name" value="HTH_CROC1"/>
    <property type="match status" value="1"/>
</dbReference>
<feature type="domain" description="HTH cro/C1-type" evidence="1">
    <location>
        <begin position="22"/>
        <end position="66"/>
    </location>
</feature>
<comment type="caution">
    <text evidence="2">The sequence shown here is derived from an EMBL/GenBank/DDBJ whole genome shotgun (WGS) entry which is preliminary data.</text>
</comment>
<protein>
    <submittedName>
        <fullName evidence="2">Helix-turn-helix domain-containing protein</fullName>
    </submittedName>
</protein>
<proteinExistence type="predicted"/>
<evidence type="ECO:0000313" key="3">
    <source>
        <dbReference type="Proteomes" id="UP001165667"/>
    </source>
</evidence>
<dbReference type="AlphaFoldDB" id="A0AA42CMJ8"/>
<name>A0AA42CMJ8_9HYPH</name>
<dbReference type="CDD" id="cd00093">
    <property type="entry name" value="HTH_XRE"/>
    <property type="match status" value="1"/>
</dbReference>
<dbReference type="Gene3D" id="1.10.260.40">
    <property type="entry name" value="lambda repressor-like DNA-binding domains"/>
    <property type="match status" value="1"/>
</dbReference>
<organism evidence="2 3">
    <name type="scientific">Lichenifustis flavocetrariae</name>
    <dbReference type="NCBI Taxonomy" id="2949735"/>
    <lineage>
        <taxon>Bacteria</taxon>
        <taxon>Pseudomonadati</taxon>
        <taxon>Pseudomonadota</taxon>
        <taxon>Alphaproteobacteria</taxon>
        <taxon>Hyphomicrobiales</taxon>
        <taxon>Lichenihabitantaceae</taxon>
        <taxon>Lichenifustis</taxon>
    </lineage>
</organism>